<evidence type="ECO:0000256" key="1">
    <source>
        <dbReference type="SAM" id="MobiDB-lite"/>
    </source>
</evidence>
<reference evidence="2" key="1">
    <citation type="submission" date="2019-12" db="EMBL/GenBank/DDBJ databases">
        <title>An insight into the sialome of adult female Ixodes ricinus ticks feeding for 6 days.</title>
        <authorList>
            <person name="Perner J."/>
            <person name="Ribeiro J.M.C."/>
        </authorList>
    </citation>
    <scope>NUCLEOTIDE SEQUENCE</scope>
    <source>
        <strain evidence="2">Semi-engorged</strain>
        <tissue evidence="2">Salivary glands</tissue>
    </source>
</reference>
<protein>
    <submittedName>
        <fullName evidence="2">Putative secreted protein</fullName>
    </submittedName>
</protein>
<proteinExistence type="predicted"/>
<name>A0A6B0UVX2_IXORI</name>
<organism evidence="2">
    <name type="scientific">Ixodes ricinus</name>
    <name type="common">Common tick</name>
    <name type="synonym">Acarus ricinus</name>
    <dbReference type="NCBI Taxonomy" id="34613"/>
    <lineage>
        <taxon>Eukaryota</taxon>
        <taxon>Metazoa</taxon>
        <taxon>Ecdysozoa</taxon>
        <taxon>Arthropoda</taxon>
        <taxon>Chelicerata</taxon>
        <taxon>Arachnida</taxon>
        <taxon>Acari</taxon>
        <taxon>Parasitiformes</taxon>
        <taxon>Ixodida</taxon>
        <taxon>Ixodoidea</taxon>
        <taxon>Ixodidae</taxon>
        <taxon>Ixodinae</taxon>
        <taxon>Ixodes</taxon>
    </lineage>
</organism>
<accession>A0A6B0UVX2</accession>
<sequence>MAIAPALVVSVFGSFSAPNCSKHDESMSSNTGPGWKSGGSSLKSLAALHSSSDVSIKSRSLAESLMVSSLTLLSAGTGDEAHRSWLLPQSIANSGGTGDDAHTTWLLSESIGSCSSSLSRSPPMMESSDISGELGSDIGARESKVPASFSRR</sequence>
<dbReference type="EMBL" id="GIFC01011742">
    <property type="protein sequence ID" value="MXU93825.1"/>
    <property type="molecule type" value="Transcribed_RNA"/>
</dbReference>
<feature type="compositionally biased region" description="Low complexity" evidence="1">
    <location>
        <begin position="113"/>
        <end position="128"/>
    </location>
</feature>
<evidence type="ECO:0000313" key="2">
    <source>
        <dbReference type="EMBL" id="MXU93825.1"/>
    </source>
</evidence>
<dbReference type="AlphaFoldDB" id="A0A6B0UVX2"/>
<feature type="region of interest" description="Disordered" evidence="1">
    <location>
        <begin position="113"/>
        <end position="152"/>
    </location>
</feature>